<feature type="region of interest" description="Disordered" evidence="1">
    <location>
        <begin position="579"/>
        <end position="614"/>
    </location>
</feature>
<feature type="region of interest" description="Disordered" evidence="1">
    <location>
        <begin position="1"/>
        <end position="32"/>
    </location>
</feature>
<organism evidence="2 3">
    <name type="scientific">Nephila pilipes</name>
    <name type="common">Giant wood spider</name>
    <name type="synonym">Nephila maculata</name>
    <dbReference type="NCBI Taxonomy" id="299642"/>
    <lineage>
        <taxon>Eukaryota</taxon>
        <taxon>Metazoa</taxon>
        <taxon>Ecdysozoa</taxon>
        <taxon>Arthropoda</taxon>
        <taxon>Chelicerata</taxon>
        <taxon>Arachnida</taxon>
        <taxon>Araneae</taxon>
        <taxon>Araneomorphae</taxon>
        <taxon>Entelegynae</taxon>
        <taxon>Araneoidea</taxon>
        <taxon>Nephilidae</taxon>
        <taxon>Nephila</taxon>
    </lineage>
</organism>
<name>A0A8X6Q7Z8_NEPPI</name>
<protein>
    <submittedName>
        <fullName evidence="2">Uncharacterized protein</fullName>
    </submittedName>
</protein>
<comment type="caution">
    <text evidence="2">The sequence shown here is derived from an EMBL/GenBank/DDBJ whole genome shotgun (WGS) entry which is preliminary data.</text>
</comment>
<reference evidence="2" key="1">
    <citation type="submission" date="2020-08" db="EMBL/GenBank/DDBJ databases">
        <title>Multicomponent nature underlies the extraordinary mechanical properties of spider dragline silk.</title>
        <authorList>
            <person name="Kono N."/>
            <person name="Nakamura H."/>
            <person name="Mori M."/>
            <person name="Yoshida Y."/>
            <person name="Ohtoshi R."/>
            <person name="Malay A.D."/>
            <person name="Moran D.A.P."/>
            <person name="Tomita M."/>
            <person name="Numata K."/>
            <person name="Arakawa K."/>
        </authorList>
    </citation>
    <scope>NUCLEOTIDE SEQUENCE</scope>
</reference>
<proteinExistence type="predicted"/>
<evidence type="ECO:0000313" key="3">
    <source>
        <dbReference type="Proteomes" id="UP000887013"/>
    </source>
</evidence>
<dbReference type="OrthoDB" id="1932706at2759"/>
<dbReference type="AlphaFoldDB" id="A0A8X6Q7Z8"/>
<accession>A0A8X6Q7Z8</accession>
<keyword evidence="3" id="KW-1185">Reference proteome</keyword>
<gene>
    <name evidence="2" type="ORF">NPIL_426471</name>
</gene>
<evidence type="ECO:0000313" key="2">
    <source>
        <dbReference type="EMBL" id="GFU05240.1"/>
    </source>
</evidence>
<feature type="compositionally biased region" description="Acidic residues" evidence="1">
    <location>
        <begin position="1"/>
        <end position="29"/>
    </location>
</feature>
<feature type="compositionally biased region" description="Basic and acidic residues" evidence="1">
    <location>
        <begin position="589"/>
        <end position="600"/>
    </location>
</feature>
<dbReference type="Proteomes" id="UP000887013">
    <property type="component" value="Unassembled WGS sequence"/>
</dbReference>
<dbReference type="EMBL" id="BMAW01077219">
    <property type="protein sequence ID" value="GFU05240.1"/>
    <property type="molecule type" value="Genomic_DNA"/>
</dbReference>
<evidence type="ECO:0000256" key="1">
    <source>
        <dbReference type="SAM" id="MobiDB-lite"/>
    </source>
</evidence>
<sequence>MDEGTQAMDEEDWSDMDDGNSSETDDDQPVDEKIQKFFEDDQKFFEDDPTENKKIPLLDKETQTFEKDSTGSKNLVIKESDVFVSIPANEIELETIEVETERSCINEELQSIFPGICKKKLDILKKLDQLLNQVGKQDLQKCIQKLVEAEQLNYMIINLYSFLKGYEIIIFNHEKVLEKSYGIHSYADTLLNHIDNGLIPYEILDKLLYCKIPIFYEGYLFIKLRSFVARYKDFGFYILQHSNKTINGMCDMIAFKMSYNSKEKEKVKSRLLLELFPTLCLSPKFETNYSTFDVVSPHMKRFMNNEMKERIKFLKVITKPAKKRNKRKSITHKDLLKYLRGIVTEEIVQLPKEGSKENACDEELEKNKDGEGYEDIWDGIESEKSGDNEKSEESLVDEEIVHFADIDFLPSKLSKKMNEKVKRGISLLNIVSTLQDYIRKRQICIPYKGTHIGSHVEIESFIFEISYEYKGKIELEREILRVAVPDGRDRMYFCAYESNGKFSDCPFMPWFEVGNQNQLNVFIKTYAKELVKKSAGYIKVTHVQNFIQLKLNEDKKISFKYEPRSEIIVSTDLYPEHHDDFSDQGTIRRGSDLGASRHDSGPGASRHGRGGGPLLAVVPAMETGTLHMAGIRTPGGTGSLHGWDL</sequence>